<proteinExistence type="predicted"/>
<evidence type="ECO:0000259" key="1">
    <source>
        <dbReference type="PROSITE" id="PS50822"/>
    </source>
</evidence>
<dbReference type="AlphaFoldDB" id="A0A1I7ZI93"/>
<keyword evidence="2" id="KW-1185">Reference proteome</keyword>
<dbReference type="PROSITE" id="PS50822">
    <property type="entry name" value="PIWI"/>
    <property type="match status" value="1"/>
</dbReference>
<dbReference type="SMART" id="SM00950">
    <property type="entry name" value="Piwi"/>
    <property type="match status" value="1"/>
</dbReference>
<dbReference type="SUPFAM" id="SSF53098">
    <property type="entry name" value="Ribonuclease H-like"/>
    <property type="match status" value="1"/>
</dbReference>
<reference evidence="3" key="1">
    <citation type="submission" date="2016-11" db="UniProtKB">
        <authorList>
            <consortium name="WormBaseParasite"/>
        </authorList>
    </citation>
    <scope>IDENTIFICATION</scope>
</reference>
<dbReference type="PANTHER" id="PTHR22891">
    <property type="entry name" value="EUKARYOTIC TRANSLATION INITIATION FACTOR 2C"/>
    <property type="match status" value="1"/>
</dbReference>
<organism evidence="2 3">
    <name type="scientific">Steinernema glaseri</name>
    <dbReference type="NCBI Taxonomy" id="37863"/>
    <lineage>
        <taxon>Eukaryota</taxon>
        <taxon>Metazoa</taxon>
        <taxon>Ecdysozoa</taxon>
        <taxon>Nematoda</taxon>
        <taxon>Chromadorea</taxon>
        <taxon>Rhabditida</taxon>
        <taxon>Tylenchina</taxon>
        <taxon>Panagrolaimomorpha</taxon>
        <taxon>Strongyloidoidea</taxon>
        <taxon>Steinernematidae</taxon>
        <taxon>Steinernema</taxon>
    </lineage>
</organism>
<dbReference type="GO" id="GO:0003676">
    <property type="term" value="F:nucleic acid binding"/>
    <property type="evidence" value="ECO:0007669"/>
    <property type="project" value="InterPro"/>
</dbReference>
<dbReference type="Pfam" id="PF02171">
    <property type="entry name" value="Piwi"/>
    <property type="match status" value="1"/>
</dbReference>
<evidence type="ECO:0000313" key="2">
    <source>
        <dbReference type="Proteomes" id="UP000095287"/>
    </source>
</evidence>
<accession>A0A1I7ZI93</accession>
<dbReference type="WBParaSite" id="L893_g26467.t2">
    <property type="protein sequence ID" value="L893_g26467.t2"/>
    <property type="gene ID" value="L893_g26467"/>
</dbReference>
<name>A0A1I7ZI93_9BILA</name>
<dbReference type="InterPro" id="IPR003165">
    <property type="entry name" value="Piwi"/>
</dbReference>
<protein>
    <submittedName>
        <fullName evidence="3">ArgoN domain-containing protein</fullName>
    </submittedName>
</protein>
<sequence>MTSLVAQKRSPAVPAAKRHVKLTTNHFRLNFKDDRTVYRYDVSMRQYIETKDGKKDRDMTKGPRDDAAILERQRRCLALMDAAFKAAPFARSGVVFVYDNSKALFSNDKLEEDSCGKIELKGDKLPPDFKKNESLSQGFYEISITPVGSNHQFTINDLKSAVAADDPLSQDRTLRQFYEILTNQYAIKKNTYMVFYGNLYRKNDRNATRNLQKARNLISGVSKGARIIKETQESLAAALVLDFKKSTFFNDSNPKHLIGNIKDLLDLWNCGPNIKLTDEQWSTVQKYVKELRVYNLDHPDRDFTISGVTEKPLSELTFELDSQSMSVLEYHKNKNTGVRIQDFVDILTKTMKKKGITVKKPPISKKSVEELDDFLDLLSKKIEKKEIESAFVLFADGNNDSHSLLKLYEARHQVLTQHLRAKTVMECLKSRKSTVDNICNKINCKNFGLNYAVEPKDHAYAKEMYLAKGDVMVIGYDVSHPEPQPPHERRKGIPPSTPSVVGFSFNGAQHPGIFIGDYHFCSARQEKVDILEDRIKWMLRVYFASRETLPSRIVVVRDGVSEGQMSMVRHQEFALMKKGAEGFEKGYKPKFLVVTATKRHQKRFFLNGANGVGNPMPLTVVDGTVVRPDMTEFFMQAHKAIKGTAKMPAYTVIVNELDMKMDAIQSFLMGLCFEHQIVNSPISIPEPVYQADDQKYRKEVDNPGQNERIKQYNWDRISETLQYRGKRLERTRANA</sequence>
<dbReference type="InterPro" id="IPR036085">
    <property type="entry name" value="PAZ_dom_sf"/>
</dbReference>
<evidence type="ECO:0000313" key="3">
    <source>
        <dbReference type="WBParaSite" id="L893_g26467.t2"/>
    </source>
</evidence>
<dbReference type="InterPro" id="IPR032474">
    <property type="entry name" value="Argonaute_N"/>
</dbReference>
<feature type="domain" description="Piwi" evidence="1">
    <location>
        <begin position="388"/>
        <end position="692"/>
    </location>
</feature>
<dbReference type="Pfam" id="PF16486">
    <property type="entry name" value="ArgoN"/>
    <property type="match status" value="1"/>
</dbReference>
<dbReference type="Gene3D" id="3.30.420.10">
    <property type="entry name" value="Ribonuclease H-like superfamily/Ribonuclease H"/>
    <property type="match status" value="1"/>
</dbReference>
<dbReference type="InterPro" id="IPR012337">
    <property type="entry name" value="RNaseH-like_sf"/>
</dbReference>
<dbReference type="Proteomes" id="UP000095287">
    <property type="component" value="Unplaced"/>
</dbReference>
<dbReference type="InterPro" id="IPR036397">
    <property type="entry name" value="RNaseH_sf"/>
</dbReference>
<dbReference type="Gene3D" id="3.40.50.2300">
    <property type="match status" value="1"/>
</dbReference>
<dbReference type="SUPFAM" id="SSF101690">
    <property type="entry name" value="PAZ domain"/>
    <property type="match status" value="1"/>
</dbReference>